<keyword evidence="1" id="KW-0597">Phosphoprotein</keyword>
<dbReference type="EMBL" id="SRSC01000001">
    <property type="protein sequence ID" value="TGU74346.1"/>
    <property type="molecule type" value="Genomic_DNA"/>
</dbReference>
<dbReference type="PANTHER" id="PTHR44591">
    <property type="entry name" value="STRESS RESPONSE REGULATOR PROTEIN 1"/>
    <property type="match status" value="1"/>
</dbReference>
<accession>A0A4S1CM85</accession>
<dbReference type="SUPFAM" id="SSF52172">
    <property type="entry name" value="CheY-like"/>
    <property type="match status" value="1"/>
</dbReference>
<protein>
    <submittedName>
        <fullName evidence="2">Response regulator</fullName>
    </submittedName>
</protein>
<name>A0A4S1CM85_9BACT</name>
<evidence type="ECO:0000313" key="2">
    <source>
        <dbReference type="EMBL" id="TGU74346.1"/>
    </source>
</evidence>
<dbReference type="InterPro" id="IPR050595">
    <property type="entry name" value="Bact_response_regulator"/>
</dbReference>
<keyword evidence="3" id="KW-1185">Reference proteome</keyword>
<gene>
    <name evidence="2" type="ORF">E4633_02460</name>
</gene>
<dbReference type="PANTHER" id="PTHR44591:SF25">
    <property type="entry name" value="CHEMOTAXIS TWO-COMPONENT RESPONSE REGULATOR"/>
    <property type="match status" value="1"/>
</dbReference>
<proteinExistence type="predicted"/>
<organism evidence="2 3">
    <name type="scientific">Geomonas terrae</name>
    <dbReference type="NCBI Taxonomy" id="2562681"/>
    <lineage>
        <taxon>Bacteria</taxon>
        <taxon>Pseudomonadati</taxon>
        <taxon>Thermodesulfobacteriota</taxon>
        <taxon>Desulfuromonadia</taxon>
        <taxon>Geobacterales</taxon>
        <taxon>Geobacteraceae</taxon>
        <taxon>Geomonas</taxon>
    </lineage>
</organism>
<dbReference type="InterPro" id="IPR011006">
    <property type="entry name" value="CheY-like_superfamily"/>
</dbReference>
<comment type="caution">
    <text evidence="2">The sequence shown here is derived from an EMBL/GenBank/DDBJ whole genome shotgun (WGS) entry which is preliminary data.</text>
</comment>
<dbReference type="AlphaFoldDB" id="A0A4S1CM85"/>
<dbReference type="RefSeq" id="WP_135868679.1">
    <property type="nucleotide sequence ID" value="NZ_SRSC01000001.1"/>
</dbReference>
<evidence type="ECO:0000256" key="1">
    <source>
        <dbReference type="ARBA" id="ARBA00022553"/>
    </source>
</evidence>
<dbReference type="Proteomes" id="UP000306416">
    <property type="component" value="Unassembled WGS sequence"/>
</dbReference>
<sequence length="245" mass="27921">MIECDERELWIMGLGERVERGAIVCSYLAEGGHRAKTAKISELTGCTPRAILLDLSPWSDDGWGVLLKLKENPATREIPILPMYLSEIGQVGAVFPVAGFFTLPMDVPYMTRKLNQLGLAEESEDYDLQVMMVTRRGEEDVQKALTKMGFEVVNAYTAKEAVAVGTIVHPYMMFCALMLPDQAAFELLERFRLYPQTRNIPFFVLLKGEMKEGERQAMSRGIEHLVRKKWLTRQEFLGYFKKSKE</sequence>
<evidence type="ECO:0000313" key="3">
    <source>
        <dbReference type="Proteomes" id="UP000306416"/>
    </source>
</evidence>
<reference evidence="2 3" key="1">
    <citation type="submission" date="2019-04" db="EMBL/GenBank/DDBJ databases">
        <title>Geobacter oryzae sp. nov., ferric-reducing bacteria isolated from paddy soil.</title>
        <authorList>
            <person name="Xu Z."/>
            <person name="Masuda Y."/>
            <person name="Itoh H."/>
            <person name="Senoo K."/>
        </authorList>
    </citation>
    <scope>NUCLEOTIDE SEQUENCE [LARGE SCALE GENOMIC DNA]</scope>
    <source>
        <strain evidence="2 3">Red111</strain>
    </source>
</reference>
<dbReference type="Gene3D" id="3.40.50.2300">
    <property type="match status" value="1"/>
</dbReference>